<feature type="compositionally biased region" description="Polar residues" evidence="1">
    <location>
        <begin position="44"/>
        <end position="56"/>
    </location>
</feature>
<organism evidence="2">
    <name type="scientific">Nothobranchius furzeri</name>
    <name type="common">Turquoise killifish</name>
    <dbReference type="NCBI Taxonomy" id="105023"/>
    <lineage>
        <taxon>Eukaryota</taxon>
        <taxon>Metazoa</taxon>
        <taxon>Chordata</taxon>
        <taxon>Craniata</taxon>
        <taxon>Vertebrata</taxon>
        <taxon>Euteleostomi</taxon>
        <taxon>Actinopterygii</taxon>
        <taxon>Neopterygii</taxon>
        <taxon>Teleostei</taxon>
        <taxon>Neoteleostei</taxon>
        <taxon>Acanthomorphata</taxon>
        <taxon>Ovalentaria</taxon>
        <taxon>Atherinomorphae</taxon>
        <taxon>Cyprinodontiformes</taxon>
        <taxon>Nothobranchiidae</taxon>
        <taxon>Nothobranchius</taxon>
    </lineage>
</organism>
<feature type="region of interest" description="Disordered" evidence="1">
    <location>
        <begin position="44"/>
        <end position="86"/>
    </location>
</feature>
<protein>
    <submittedName>
        <fullName evidence="2">Uncharacterized protein</fullName>
    </submittedName>
</protein>
<proteinExistence type="predicted"/>
<reference evidence="2" key="1">
    <citation type="submission" date="2016-05" db="EMBL/GenBank/DDBJ databases">
        <authorList>
            <person name="Lavstsen T."/>
            <person name="Jespersen J.S."/>
        </authorList>
    </citation>
    <scope>NUCLEOTIDE SEQUENCE</scope>
    <source>
        <tissue evidence="2">Brain</tissue>
    </source>
</reference>
<reference evidence="2" key="2">
    <citation type="submission" date="2016-06" db="EMBL/GenBank/DDBJ databases">
        <title>The genome of a short-lived fish provides insights into sex chromosome evolution and the genetic control of aging.</title>
        <authorList>
            <person name="Reichwald K."/>
            <person name="Felder M."/>
            <person name="Petzold A."/>
            <person name="Koch P."/>
            <person name="Groth M."/>
            <person name="Platzer M."/>
        </authorList>
    </citation>
    <scope>NUCLEOTIDE SEQUENCE</scope>
    <source>
        <tissue evidence="2">Brain</tissue>
    </source>
</reference>
<name>A0A1A7ZQP4_NOTFU</name>
<dbReference type="AlphaFoldDB" id="A0A1A7ZQP4"/>
<sequence length="120" mass="13156">MCFKEMRPMCVSSPTMQTWISAQTPHTSCRQGGGGLMIRARVSQPDSCSLDHTGSPNPVIPNTAAESPRETEMPQPMGEKTPERFVSSYQSNSGIVDMRNFELEEVCGLSGISSWLRCKG</sequence>
<evidence type="ECO:0000256" key="1">
    <source>
        <dbReference type="SAM" id="MobiDB-lite"/>
    </source>
</evidence>
<evidence type="ECO:0000313" key="2">
    <source>
        <dbReference type="EMBL" id="SBP44616.1"/>
    </source>
</evidence>
<gene>
    <name evidence="2" type="primary">Nfu_g_1_018511</name>
</gene>
<accession>A0A1A7ZQP4</accession>
<dbReference type="EMBL" id="HAEJ01015133">
    <property type="protein sequence ID" value="SBS55590.1"/>
    <property type="molecule type" value="Transcribed_RNA"/>
</dbReference>
<dbReference type="EMBL" id="HADY01006131">
    <property type="protein sequence ID" value="SBP44616.1"/>
    <property type="molecule type" value="Transcribed_RNA"/>
</dbReference>